<gene>
    <name evidence="2" type="ORF">PXEA_LOCUS7334</name>
</gene>
<dbReference type="EMBL" id="CAAALY010019298">
    <property type="protein sequence ID" value="VEL13894.1"/>
    <property type="molecule type" value="Genomic_DNA"/>
</dbReference>
<dbReference type="InterPro" id="IPR023213">
    <property type="entry name" value="CAT-like_dom_sf"/>
</dbReference>
<dbReference type="Proteomes" id="UP000784294">
    <property type="component" value="Unassembled WGS sequence"/>
</dbReference>
<feature type="domain" description="Choline/carnitine acyltransferase" evidence="1">
    <location>
        <begin position="10"/>
        <end position="41"/>
    </location>
</feature>
<proteinExistence type="predicted"/>
<evidence type="ECO:0000313" key="2">
    <source>
        <dbReference type="EMBL" id="VEL13894.1"/>
    </source>
</evidence>
<dbReference type="SUPFAM" id="SSF52777">
    <property type="entry name" value="CoA-dependent acyltransferases"/>
    <property type="match status" value="1"/>
</dbReference>
<comment type="caution">
    <text evidence="2">The sequence shown here is derived from an EMBL/GenBank/DDBJ whole genome shotgun (WGS) entry which is preliminary data.</text>
</comment>
<dbReference type="AlphaFoldDB" id="A0A448WKG4"/>
<reference evidence="2" key="1">
    <citation type="submission" date="2018-11" db="EMBL/GenBank/DDBJ databases">
        <authorList>
            <consortium name="Pathogen Informatics"/>
        </authorList>
    </citation>
    <scope>NUCLEOTIDE SEQUENCE</scope>
</reference>
<dbReference type="InterPro" id="IPR039551">
    <property type="entry name" value="Cho/carn_acyl_trans"/>
</dbReference>
<dbReference type="OrthoDB" id="240216at2759"/>
<evidence type="ECO:0000313" key="3">
    <source>
        <dbReference type="Proteomes" id="UP000784294"/>
    </source>
</evidence>
<name>A0A448WKG4_9PLAT</name>
<dbReference type="Pfam" id="PF00755">
    <property type="entry name" value="Carn_acyltransf"/>
    <property type="match status" value="1"/>
</dbReference>
<evidence type="ECO:0000259" key="1">
    <source>
        <dbReference type="Pfam" id="PF00755"/>
    </source>
</evidence>
<dbReference type="Gene3D" id="3.30.559.10">
    <property type="entry name" value="Chloramphenicol acetyltransferase-like domain"/>
    <property type="match status" value="1"/>
</dbReference>
<organism evidence="2 3">
    <name type="scientific">Protopolystoma xenopodis</name>
    <dbReference type="NCBI Taxonomy" id="117903"/>
    <lineage>
        <taxon>Eukaryota</taxon>
        <taxon>Metazoa</taxon>
        <taxon>Spiralia</taxon>
        <taxon>Lophotrochozoa</taxon>
        <taxon>Platyhelminthes</taxon>
        <taxon>Monogenea</taxon>
        <taxon>Polyopisthocotylea</taxon>
        <taxon>Polystomatidea</taxon>
        <taxon>Polystomatidae</taxon>
        <taxon>Protopolystoma</taxon>
    </lineage>
</organism>
<protein>
    <recommendedName>
        <fullName evidence="1">Choline/carnitine acyltransferase domain-containing protein</fullName>
    </recommendedName>
</protein>
<sequence>MVASVNDVSVAFGPVVQDGVGVCYNILPDKMLISTSAFRNASQPASTIGPSPDSLALELGRAFDDMIELVVDNEHLGANKVKSV</sequence>
<keyword evidence="3" id="KW-1185">Reference proteome</keyword>
<accession>A0A448WKG4</accession>